<keyword evidence="8 15" id="KW-0350">Heme biosynthesis</keyword>
<evidence type="ECO:0000256" key="5">
    <source>
        <dbReference type="ARBA" id="ARBA00013257"/>
    </source>
</evidence>
<dbReference type="Proteomes" id="UP000481643">
    <property type="component" value="Unassembled WGS sequence"/>
</dbReference>
<dbReference type="EC" id="2.3.1.37" evidence="5 15"/>
<dbReference type="Gene3D" id="3.90.1150.10">
    <property type="entry name" value="Aspartate Aminotransferase, domain 1"/>
    <property type="match status" value="1"/>
</dbReference>
<dbReference type="UniPathway" id="UPA00251">
    <property type="reaction ID" value="UER00375"/>
</dbReference>
<organism evidence="17 18">
    <name type="scientific">Brucella tritici</name>
    <dbReference type="NCBI Taxonomy" id="94626"/>
    <lineage>
        <taxon>Bacteria</taxon>
        <taxon>Pseudomonadati</taxon>
        <taxon>Pseudomonadota</taxon>
        <taxon>Alphaproteobacteria</taxon>
        <taxon>Hyphomicrobiales</taxon>
        <taxon>Brucellaceae</taxon>
        <taxon>Brucella/Ochrobactrum group</taxon>
        <taxon>Brucella</taxon>
    </lineage>
</organism>
<keyword evidence="9 15" id="KW-0012">Acyltransferase</keyword>
<comment type="pathway">
    <text evidence="2 15">Porphyrin-containing compound metabolism; protoporphyrin-IX biosynthesis; 5-aminolevulinate from glycine: step 1/1.</text>
</comment>
<evidence type="ECO:0000256" key="15">
    <source>
        <dbReference type="RuleBase" id="RU910713"/>
    </source>
</evidence>
<sequence>MTTFDYTALFESTLRALKNEGRYRVFANLERRTQDPIRAHDHRTGRDVTIWCSNDYLGMSVHQNVLKDAAAALLQYGAGAGGTRNISGTSNEHVSLEADLADLHGKDAALVFSSGYAANDATLSTLGRMLPGCVFLSDRLNHSSIIEGIKRSGAEKHLFAHNDVADLEYKLQRLSPQRPKVICFESCYSMDGDFSPIEEICALAERYGALTYLDEVHSVGLYGPRGGGVAEARGLMERIDIIQGTLSKGFGAAGGYIAASAGLIDFVRSHAPGFIFSTALPPATVAGVRAAIRHLKADSTERDRLRNRVQSVKARLVAADIPVLDSPSHILPVMIGDAVLAKRITDDLIIDFGIYAQPINYPTVPRGTERLRLTPHPLHSDEDELNLIAALQCIWRRHEAPRLLPTLESPNRLPLLA</sequence>
<comment type="similarity">
    <text evidence="3 14">Belongs to the class-II pyridoxal-phosphate-dependent aminotransferase family.</text>
</comment>
<proteinExistence type="inferred from homology"/>
<comment type="subunit">
    <text evidence="4">Homodimer.</text>
</comment>
<evidence type="ECO:0000256" key="9">
    <source>
        <dbReference type="ARBA" id="ARBA00023315"/>
    </source>
</evidence>
<evidence type="ECO:0000256" key="2">
    <source>
        <dbReference type="ARBA" id="ARBA00005029"/>
    </source>
</evidence>
<dbReference type="GO" id="GO:0003870">
    <property type="term" value="F:5-aminolevulinate synthase activity"/>
    <property type="evidence" value="ECO:0007669"/>
    <property type="project" value="UniProtKB-EC"/>
</dbReference>
<evidence type="ECO:0000256" key="14">
    <source>
        <dbReference type="RuleBase" id="RU003693"/>
    </source>
</evidence>
<comment type="catalytic activity">
    <reaction evidence="13 15">
        <text>succinyl-CoA + glycine + H(+) = 5-aminolevulinate + CO2 + CoA</text>
        <dbReference type="Rhea" id="RHEA:12921"/>
        <dbReference type="ChEBI" id="CHEBI:15378"/>
        <dbReference type="ChEBI" id="CHEBI:16526"/>
        <dbReference type="ChEBI" id="CHEBI:57287"/>
        <dbReference type="ChEBI" id="CHEBI:57292"/>
        <dbReference type="ChEBI" id="CHEBI:57305"/>
        <dbReference type="ChEBI" id="CHEBI:356416"/>
        <dbReference type="EC" id="2.3.1.37"/>
    </reaction>
</comment>
<evidence type="ECO:0000259" key="16">
    <source>
        <dbReference type="Pfam" id="PF00155"/>
    </source>
</evidence>
<dbReference type="InterPro" id="IPR004839">
    <property type="entry name" value="Aminotransferase_I/II_large"/>
</dbReference>
<comment type="caution">
    <text evidence="17">The sequence shown here is derived from an EMBL/GenBank/DDBJ whole genome shotgun (WGS) entry which is preliminary data.</text>
</comment>
<evidence type="ECO:0000256" key="12">
    <source>
        <dbReference type="ARBA" id="ARBA00032773"/>
    </source>
</evidence>
<dbReference type="PANTHER" id="PTHR13693">
    <property type="entry name" value="CLASS II AMINOTRANSFERASE/8-AMINO-7-OXONONANOATE SYNTHASE"/>
    <property type="match status" value="1"/>
</dbReference>
<gene>
    <name evidence="17" type="primary">hemA</name>
    <name evidence="17" type="ORF">F9L08_13865</name>
</gene>
<evidence type="ECO:0000256" key="4">
    <source>
        <dbReference type="ARBA" id="ARBA00011738"/>
    </source>
</evidence>
<evidence type="ECO:0000256" key="7">
    <source>
        <dbReference type="ARBA" id="ARBA00022898"/>
    </source>
</evidence>
<dbReference type="Gene3D" id="3.40.640.10">
    <property type="entry name" value="Type I PLP-dependent aspartate aminotransferase-like (Major domain)"/>
    <property type="match status" value="1"/>
</dbReference>
<dbReference type="GO" id="GO:0006782">
    <property type="term" value="P:protoporphyrinogen IX biosynthetic process"/>
    <property type="evidence" value="ECO:0007669"/>
    <property type="project" value="UniProtKB-UniRule"/>
</dbReference>
<evidence type="ECO:0000256" key="8">
    <source>
        <dbReference type="ARBA" id="ARBA00023133"/>
    </source>
</evidence>
<dbReference type="InterPro" id="IPR015421">
    <property type="entry name" value="PyrdxlP-dep_Trfase_major"/>
</dbReference>
<dbReference type="EMBL" id="WBVX01000013">
    <property type="protein sequence ID" value="KAB2684438.1"/>
    <property type="molecule type" value="Genomic_DNA"/>
</dbReference>
<dbReference type="InterPro" id="IPR015422">
    <property type="entry name" value="PyrdxlP-dep_Trfase_small"/>
</dbReference>
<dbReference type="AlphaFoldDB" id="A0A6L3YMZ5"/>
<dbReference type="InterPro" id="IPR001917">
    <property type="entry name" value="Aminotrans_II_pyridoxalP_BS"/>
</dbReference>
<dbReference type="InterPro" id="IPR010961">
    <property type="entry name" value="4pyrrol_synth_NH2levulA_synth"/>
</dbReference>
<evidence type="ECO:0000256" key="6">
    <source>
        <dbReference type="ARBA" id="ARBA00022679"/>
    </source>
</evidence>
<reference evidence="17 18" key="1">
    <citation type="submission" date="2019-09" db="EMBL/GenBank/DDBJ databases">
        <title>Taxonomic organization of the family Brucellaceae based on a phylogenomic approach.</title>
        <authorList>
            <person name="Leclercq S."/>
            <person name="Cloeckaert A."/>
            <person name="Zygmunt M.S."/>
        </authorList>
    </citation>
    <scope>NUCLEOTIDE SEQUENCE [LARGE SCALE GENOMIC DNA]</scope>
    <source>
        <strain evidence="17 18">WS1830</strain>
    </source>
</reference>
<dbReference type="Pfam" id="PF00155">
    <property type="entry name" value="Aminotran_1_2"/>
    <property type="match status" value="1"/>
</dbReference>
<evidence type="ECO:0000256" key="11">
    <source>
        <dbReference type="ARBA" id="ARBA00031945"/>
    </source>
</evidence>
<dbReference type="InterPro" id="IPR050087">
    <property type="entry name" value="AON_synthase_class-II"/>
</dbReference>
<dbReference type="FunFam" id="3.40.640.10:FF:000006">
    <property type="entry name" value="5-aminolevulinate synthase, mitochondrial"/>
    <property type="match status" value="1"/>
</dbReference>
<dbReference type="PROSITE" id="PS00599">
    <property type="entry name" value="AA_TRANSFER_CLASS_2"/>
    <property type="match status" value="1"/>
</dbReference>
<comment type="cofactor">
    <cofactor evidence="1 14">
        <name>pyridoxal 5'-phosphate</name>
        <dbReference type="ChEBI" id="CHEBI:597326"/>
    </cofactor>
</comment>
<keyword evidence="6 15" id="KW-0808">Transferase</keyword>
<dbReference type="RefSeq" id="WP_151652092.1">
    <property type="nucleotide sequence ID" value="NZ_WBVX01000013.1"/>
</dbReference>
<evidence type="ECO:0000256" key="3">
    <source>
        <dbReference type="ARBA" id="ARBA00008392"/>
    </source>
</evidence>
<evidence type="ECO:0000313" key="18">
    <source>
        <dbReference type="Proteomes" id="UP000481643"/>
    </source>
</evidence>
<evidence type="ECO:0000256" key="1">
    <source>
        <dbReference type="ARBA" id="ARBA00001933"/>
    </source>
</evidence>
<keyword evidence="7 14" id="KW-0663">Pyridoxal phosphate</keyword>
<feature type="domain" description="Aminotransferase class I/classII large" evidence="16">
    <location>
        <begin position="47"/>
        <end position="390"/>
    </location>
</feature>
<dbReference type="GO" id="GO:0030170">
    <property type="term" value="F:pyridoxal phosphate binding"/>
    <property type="evidence" value="ECO:0007669"/>
    <property type="project" value="UniProtKB-UniRule"/>
</dbReference>
<name>A0A6L3YMZ5_9HYPH</name>
<dbReference type="CDD" id="cd06454">
    <property type="entry name" value="KBL_like"/>
    <property type="match status" value="1"/>
</dbReference>
<dbReference type="NCBIfam" id="TIGR01821">
    <property type="entry name" value="5aminolev_synth"/>
    <property type="match status" value="1"/>
</dbReference>
<accession>A0A6L3YMZ5</accession>
<evidence type="ECO:0000256" key="10">
    <source>
        <dbReference type="ARBA" id="ARBA00031691"/>
    </source>
</evidence>
<dbReference type="InterPro" id="IPR015424">
    <property type="entry name" value="PyrdxlP-dep_Trfase"/>
</dbReference>
<evidence type="ECO:0000256" key="13">
    <source>
        <dbReference type="ARBA" id="ARBA00047654"/>
    </source>
</evidence>
<dbReference type="SUPFAM" id="SSF53383">
    <property type="entry name" value="PLP-dependent transferases"/>
    <property type="match status" value="1"/>
</dbReference>
<dbReference type="PANTHER" id="PTHR13693:SF102">
    <property type="entry name" value="2-AMINO-3-KETOBUTYRATE COENZYME A LIGASE, MITOCHONDRIAL"/>
    <property type="match status" value="1"/>
</dbReference>
<protein>
    <recommendedName>
        <fullName evidence="5 15">5-aminolevulinate synthase</fullName>
        <ecNumber evidence="5 15">2.3.1.37</ecNumber>
    </recommendedName>
    <alternativeName>
        <fullName evidence="10 15">5-aminolevulinic acid synthase</fullName>
    </alternativeName>
    <alternativeName>
        <fullName evidence="11 15">Delta-ALA synthase</fullName>
    </alternativeName>
    <alternativeName>
        <fullName evidence="12 15">Delta-aminolevulinate synthase</fullName>
    </alternativeName>
</protein>
<evidence type="ECO:0000313" key="17">
    <source>
        <dbReference type="EMBL" id="KAB2684438.1"/>
    </source>
</evidence>